<keyword evidence="10" id="KW-1185">Reference proteome</keyword>
<dbReference type="SUPFAM" id="SSF55455">
    <property type="entry name" value="SRF-like"/>
    <property type="match status" value="1"/>
</dbReference>
<keyword evidence="2" id="KW-0805">Transcription regulation</keyword>
<dbReference type="Proteomes" id="UP000593578">
    <property type="component" value="Unassembled WGS sequence"/>
</dbReference>
<organism evidence="8 10">
    <name type="scientific">Gossypium raimondii</name>
    <name type="common">Peruvian cotton</name>
    <name type="synonym">Gossypium klotzschianum subsp. raimondii</name>
    <dbReference type="NCBI Taxonomy" id="29730"/>
    <lineage>
        <taxon>Eukaryota</taxon>
        <taxon>Viridiplantae</taxon>
        <taxon>Streptophyta</taxon>
        <taxon>Embryophyta</taxon>
        <taxon>Tracheophyta</taxon>
        <taxon>Spermatophyta</taxon>
        <taxon>Magnoliopsida</taxon>
        <taxon>eudicotyledons</taxon>
        <taxon>Gunneridae</taxon>
        <taxon>Pentapetalae</taxon>
        <taxon>rosids</taxon>
        <taxon>malvids</taxon>
        <taxon>Malvales</taxon>
        <taxon>Malvaceae</taxon>
        <taxon>Malvoideae</taxon>
        <taxon>Gossypium</taxon>
    </lineage>
</organism>
<evidence type="ECO:0000256" key="2">
    <source>
        <dbReference type="ARBA" id="ARBA00023015"/>
    </source>
</evidence>
<evidence type="ECO:0000256" key="1">
    <source>
        <dbReference type="ARBA" id="ARBA00004123"/>
    </source>
</evidence>
<keyword evidence="3" id="KW-0238">DNA-binding</keyword>
<name>A0A0D2SIH4_GOSRA</name>
<evidence type="ECO:0000313" key="8">
    <source>
        <dbReference type="EMBL" id="KJB43994.1"/>
    </source>
</evidence>
<evidence type="ECO:0000256" key="4">
    <source>
        <dbReference type="ARBA" id="ARBA00023163"/>
    </source>
</evidence>
<dbReference type="InterPro" id="IPR036879">
    <property type="entry name" value="TF_MADSbox_sf"/>
</dbReference>
<dbReference type="InterPro" id="IPR002100">
    <property type="entry name" value="TF_MADSbox"/>
</dbReference>
<dbReference type="PROSITE" id="PS50066">
    <property type="entry name" value="MADS_BOX_2"/>
    <property type="match status" value="1"/>
</dbReference>
<dbReference type="GO" id="GO:0005634">
    <property type="term" value="C:nucleus"/>
    <property type="evidence" value="ECO:0007669"/>
    <property type="project" value="UniProtKB-SubCell"/>
</dbReference>
<dbReference type="AlphaFoldDB" id="A0A0D2SIH4"/>
<evidence type="ECO:0000256" key="5">
    <source>
        <dbReference type="ARBA" id="ARBA00023242"/>
    </source>
</evidence>
<accession>A0A0D2SIH4</accession>
<evidence type="ECO:0000256" key="3">
    <source>
        <dbReference type="ARBA" id="ARBA00023125"/>
    </source>
</evidence>
<proteinExistence type="predicted"/>
<comment type="subcellular location">
    <subcellularLocation>
        <location evidence="1">Nucleus</location>
    </subcellularLocation>
</comment>
<feature type="region of interest" description="Disordered" evidence="6">
    <location>
        <begin position="169"/>
        <end position="199"/>
    </location>
</feature>
<evidence type="ECO:0000313" key="10">
    <source>
        <dbReference type="Proteomes" id="UP000032304"/>
    </source>
</evidence>
<reference evidence="9 11" key="2">
    <citation type="journal article" date="2019" name="Genome Biol. Evol.">
        <title>Insights into the evolution of the New World diploid cottons (Gossypium, subgenus Houzingenia) based on genome sequencing.</title>
        <authorList>
            <person name="Grover C.E."/>
            <person name="Arick M.A. 2nd"/>
            <person name="Thrash A."/>
            <person name="Conover J.L."/>
            <person name="Sanders W.S."/>
            <person name="Peterson D.G."/>
            <person name="Frelichowski J.E."/>
            <person name="Scheffler J.A."/>
            <person name="Scheffler B.E."/>
            <person name="Wendel J.F."/>
        </authorList>
    </citation>
    <scope>NUCLEOTIDE SEQUENCE [LARGE SCALE GENOMIC DNA]</scope>
    <source>
        <strain evidence="9">8</strain>
        <tissue evidence="9">Leaf</tissue>
    </source>
</reference>
<protein>
    <recommendedName>
        <fullName evidence="7">MADS-box domain-containing protein</fullName>
    </recommendedName>
</protein>
<evidence type="ECO:0000313" key="9">
    <source>
        <dbReference type="EMBL" id="MBA0590636.1"/>
    </source>
</evidence>
<dbReference type="EMBL" id="CM001746">
    <property type="protein sequence ID" value="KJB43994.1"/>
    <property type="molecule type" value="Genomic_DNA"/>
</dbReference>
<sequence length="199" mass="22433">MARFSGKGDRKSKMLTIQATDARGDPFFKRSFKIFKKVIELWTLCALENVFVVLFLGGKAFYIGNPPIYTSKTCRQPYFDEIDIEIDMEKGTLLRCIKKVSDELKKDKAKSIVIEKLKKASIENERQGLNPYKLPNDLSIEEFAIVKEMVLECMAKVWKRQKELGIEVATSTPISGGESNDSLDGSSKNDSSGDDGHEH</sequence>
<gene>
    <name evidence="8" type="ORF">B456_007G228400</name>
    <name evidence="9" type="ORF">Gorai_019332</name>
</gene>
<feature type="compositionally biased region" description="Low complexity" evidence="6">
    <location>
        <begin position="179"/>
        <end position="190"/>
    </location>
</feature>
<dbReference type="GO" id="GO:0046983">
    <property type="term" value="F:protein dimerization activity"/>
    <property type="evidence" value="ECO:0007669"/>
    <property type="project" value="InterPro"/>
</dbReference>
<reference evidence="9" key="3">
    <citation type="submission" date="2020-04" db="EMBL/GenBank/DDBJ databases">
        <authorList>
            <person name="Grover C.E."/>
            <person name="Arick M.A. II"/>
            <person name="Thrash A."/>
            <person name="Conover J.L."/>
            <person name="Sanders W.S."/>
            <person name="Peterson D.G."/>
            <person name="Scheffler J.A."/>
            <person name="Scheffler B.E."/>
            <person name="Wendel J.F."/>
        </authorList>
    </citation>
    <scope>NUCLEOTIDE SEQUENCE</scope>
    <source>
        <strain evidence="9">8</strain>
        <tissue evidence="9">Leaf</tissue>
    </source>
</reference>
<dbReference type="OMA" id="RCIKKVS"/>
<feature type="domain" description="MADS-box" evidence="7">
    <location>
        <begin position="7"/>
        <end position="67"/>
    </location>
</feature>
<keyword evidence="4" id="KW-0804">Transcription</keyword>
<reference evidence="8 10" key="1">
    <citation type="journal article" date="2012" name="Nature">
        <title>Repeated polyploidization of Gossypium genomes and the evolution of spinnable cotton fibres.</title>
        <authorList>
            <person name="Paterson A.H."/>
            <person name="Wendel J.F."/>
            <person name="Gundlach H."/>
            <person name="Guo H."/>
            <person name="Jenkins J."/>
            <person name="Jin D."/>
            <person name="Llewellyn D."/>
            <person name="Showmaker K.C."/>
            <person name="Shu S."/>
            <person name="Udall J."/>
            <person name="Yoo M.J."/>
            <person name="Byers R."/>
            <person name="Chen W."/>
            <person name="Doron-Faigenboim A."/>
            <person name="Duke M.V."/>
            <person name="Gong L."/>
            <person name="Grimwood J."/>
            <person name="Grover C."/>
            <person name="Grupp K."/>
            <person name="Hu G."/>
            <person name="Lee T.H."/>
            <person name="Li J."/>
            <person name="Lin L."/>
            <person name="Liu T."/>
            <person name="Marler B.S."/>
            <person name="Page J.T."/>
            <person name="Roberts A.W."/>
            <person name="Romanel E."/>
            <person name="Sanders W.S."/>
            <person name="Szadkowski E."/>
            <person name="Tan X."/>
            <person name="Tang H."/>
            <person name="Xu C."/>
            <person name="Wang J."/>
            <person name="Wang Z."/>
            <person name="Zhang D."/>
            <person name="Zhang L."/>
            <person name="Ashrafi H."/>
            <person name="Bedon F."/>
            <person name="Bowers J.E."/>
            <person name="Brubaker C.L."/>
            <person name="Chee P.W."/>
            <person name="Das S."/>
            <person name="Gingle A.R."/>
            <person name="Haigler C.H."/>
            <person name="Harker D."/>
            <person name="Hoffmann L.V."/>
            <person name="Hovav R."/>
            <person name="Jones D.C."/>
            <person name="Lemke C."/>
            <person name="Mansoor S."/>
            <person name="ur Rahman M."/>
            <person name="Rainville L.N."/>
            <person name="Rambani A."/>
            <person name="Reddy U.K."/>
            <person name="Rong J.K."/>
            <person name="Saranga Y."/>
            <person name="Scheffler B.E."/>
            <person name="Scheffler J.A."/>
            <person name="Stelly D.M."/>
            <person name="Triplett B.A."/>
            <person name="Van Deynze A."/>
            <person name="Vaslin M.F."/>
            <person name="Waghmare V.N."/>
            <person name="Walford S.A."/>
            <person name="Wright R.J."/>
            <person name="Zaki E.A."/>
            <person name="Zhang T."/>
            <person name="Dennis E.S."/>
            <person name="Mayer K.F."/>
            <person name="Peterson D.G."/>
            <person name="Rokhsar D.S."/>
            <person name="Wang X."/>
            <person name="Schmutz J."/>
        </authorList>
    </citation>
    <scope>NUCLEOTIDE SEQUENCE [LARGE SCALE GENOMIC DNA]</scope>
</reference>
<feature type="compositionally biased region" description="Polar residues" evidence="6">
    <location>
        <begin position="169"/>
        <end position="178"/>
    </location>
</feature>
<evidence type="ECO:0000256" key="6">
    <source>
        <dbReference type="SAM" id="MobiDB-lite"/>
    </source>
</evidence>
<evidence type="ECO:0000313" key="11">
    <source>
        <dbReference type="Proteomes" id="UP000593578"/>
    </source>
</evidence>
<dbReference type="Gramene" id="KJB43994">
    <property type="protein sequence ID" value="KJB43994"/>
    <property type="gene ID" value="B456_007G228400"/>
</dbReference>
<dbReference type="Proteomes" id="UP000032304">
    <property type="component" value="Chromosome 7"/>
</dbReference>
<evidence type="ECO:0000259" key="7">
    <source>
        <dbReference type="PROSITE" id="PS50066"/>
    </source>
</evidence>
<dbReference type="GO" id="GO:0003677">
    <property type="term" value="F:DNA binding"/>
    <property type="evidence" value="ECO:0007669"/>
    <property type="project" value="UniProtKB-KW"/>
</dbReference>
<dbReference type="EMBL" id="JABEZZ010000007">
    <property type="protein sequence ID" value="MBA0590636.1"/>
    <property type="molecule type" value="Genomic_DNA"/>
</dbReference>
<keyword evidence="5" id="KW-0539">Nucleus</keyword>